<accession>A0A1H5Z9T9</accession>
<dbReference type="InterPro" id="IPR036388">
    <property type="entry name" value="WH-like_DNA-bd_sf"/>
</dbReference>
<organism evidence="2 3">
    <name type="scientific">Jhaorihella thermophila</name>
    <dbReference type="NCBI Taxonomy" id="488547"/>
    <lineage>
        <taxon>Bacteria</taxon>
        <taxon>Pseudomonadati</taxon>
        <taxon>Pseudomonadota</taxon>
        <taxon>Alphaproteobacteria</taxon>
        <taxon>Rhodobacterales</taxon>
        <taxon>Paracoccaceae</taxon>
        <taxon>Jhaorihella</taxon>
    </lineage>
</organism>
<dbReference type="InterPro" id="IPR036390">
    <property type="entry name" value="WH_DNA-bd_sf"/>
</dbReference>
<evidence type="ECO:0000313" key="2">
    <source>
        <dbReference type="EMBL" id="SEG33289.1"/>
    </source>
</evidence>
<dbReference type="SUPFAM" id="SSF46785">
    <property type="entry name" value="Winged helix' DNA-binding domain"/>
    <property type="match status" value="1"/>
</dbReference>
<keyword evidence="3" id="KW-1185">Reference proteome</keyword>
<dbReference type="EMBL" id="FNVD01000033">
    <property type="protein sequence ID" value="SEG33289.1"/>
    <property type="molecule type" value="Genomic_DNA"/>
</dbReference>
<protein>
    <submittedName>
        <fullName evidence="2">Helix-turn-helix domain-containing protein</fullName>
    </submittedName>
</protein>
<proteinExistence type="predicted"/>
<evidence type="ECO:0000256" key="1">
    <source>
        <dbReference type="SAM" id="MobiDB-lite"/>
    </source>
</evidence>
<dbReference type="OrthoDB" id="7864318at2"/>
<evidence type="ECO:0000313" key="3">
    <source>
        <dbReference type="Proteomes" id="UP000236742"/>
    </source>
</evidence>
<gene>
    <name evidence="2" type="ORF">SAMN05421751_1339</name>
</gene>
<dbReference type="Pfam" id="PF13730">
    <property type="entry name" value="HTH_36"/>
    <property type="match status" value="1"/>
</dbReference>
<dbReference type="Gene3D" id="1.10.10.10">
    <property type="entry name" value="Winged helix-like DNA-binding domain superfamily/Winged helix DNA-binding domain"/>
    <property type="match status" value="1"/>
</dbReference>
<dbReference type="RefSeq" id="WP_104009389.1">
    <property type="nucleotide sequence ID" value="NZ_FNVD01000033.1"/>
</dbReference>
<dbReference type="Proteomes" id="UP000236742">
    <property type="component" value="Unassembled WGS sequence"/>
</dbReference>
<dbReference type="AlphaFoldDB" id="A0A1H5Z9T9"/>
<reference evidence="2 3" key="1">
    <citation type="submission" date="2016-10" db="EMBL/GenBank/DDBJ databases">
        <authorList>
            <person name="de Groot N.N."/>
        </authorList>
    </citation>
    <scope>NUCLEOTIDE SEQUENCE [LARGE SCALE GENOMIC DNA]</scope>
    <source>
        <strain evidence="2 3">DSM 23413</strain>
    </source>
</reference>
<name>A0A1H5Z9T9_9RHOB</name>
<feature type="compositionally biased region" description="Basic and acidic residues" evidence="1">
    <location>
        <begin position="242"/>
        <end position="257"/>
    </location>
</feature>
<sequence>MSHYATTWAIRQRGLKPATKLVLWYLADRHNPDYGCFPSQESLARDAEMSRASVNRHLAALEDMGLIRRVRRTDPATGRVLATRYLLAFEDEFDEAPETPPCLDLTHGPCLKSDESRVSDCDTNLVIEPVRRMMMKEAGDFRARLLAALGADPESGVIAGEDAPLGTAADMVEAERWKSDLGLTEDDCVAVIADVMRRAPAPPRSFRYFREAMRAFAAAKAEAPLAPRKRRARKASPPIRARLPEEIPNREARDGGA</sequence>
<feature type="region of interest" description="Disordered" evidence="1">
    <location>
        <begin position="221"/>
        <end position="257"/>
    </location>
</feature>